<gene>
    <name evidence="3" type="ORF">J0A66_11985</name>
</gene>
<dbReference type="PROSITE" id="PS51257">
    <property type="entry name" value="PROKAR_LIPOPROTEIN"/>
    <property type="match status" value="1"/>
</dbReference>
<dbReference type="SUPFAM" id="SSF53850">
    <property type="entry name" value="Periplasmic binding protein-like II"/>
    <property type="match status" value="1"/>
</dbReference>
<keyword evidence="4" id="KW-1185">Reference proteome</keyword>
<keyword evidence="2" id="KW-0732">Signal</keyword>
<dbReference type="RefSeq" id="WP_206574062.1">
    <property type="nucleotide sequence ID" value="NZ_JAFKCV010000006.1"/>
</dbReference>
<dbReference type="AlphaFoldDB" id="A0A939IRS2"/>
<comment type="similarity">
    <text evidence="1">Belongs to the bacterial solute-binding protein 3 family.</text>
</comment>
<organism evidence="3 4">
    <name type="scientific">Bowmanella dokdonensis</name>
    <dbReference type="NCBI Taxonomy" id="751969"/>
    <lineage>
        <taxon>Bacteria</taxon>
        <taxon>Pseudomonadati</taxon>
        <taxon>Pseudomonadota</taxon>
        <taxon>Gammaproteobacteria</taxon>
        <taxon>Alteromonadales</taxon>
        <taxon>Alteromonadaceae</taxon>
        <taxon>Bowmanella</taxon>
    </lineage>
</organism>
<comment type="caution">
    <text evidence="3">The sequence shown here is derived from an EMBL/GenBank/DDBJ whole genome shotgun (WGS) entry which is preliminary data.</text>
</comment>
<evidence type="ECO:0000256" key="1">
    <source>
        <dbReference type="ARBA" id="ARBA00010333"/>
    </source>
</evidence>
<dbReference type="Gene3D" id="3.40.190.10">
    <property type="entry name" value="Periplasmic binding protein-like II"/>
    <property type="match status" value="2"/>
</dbReference>
<dbReference type="EMBL" id="JAFKCV010000006">
    <property type="protein sequence ID" value="MBN7825947.1"/>
    <property type="molecule type" value="Genomic_DNA"/>
</dbReference>
<dbReference type="Proteomes" id="UP000664654">
    <property type="component" value="Unassembled WGS sequence"/>
</dbReference>
<proteinExistence type="inferred from homology"/>
<evidence type="ECO:0000313" key="4">
    <source>
        <dbReference type="Proteomes" id="UP000664654"/>
    </source>
</evidence>
<evidence type="ECO:0000313" key="3">
    <source>
        <dbReference type="EMBL" id="MBN7825947.1"/>
    </source>
</evidence>
<reference evidence="3" key="1">
    <citation type="submission" date="2021-03" db="EMBL/GenBank/DDBJ databases">
        <title>novel species isolated from a fishpond in China.</title>
        <authorList>
            <person name="Lu H."/>
            <person name="Cai Z."/>
        </authorList>
    </citation>
    <scope>NUCLEOTIDE SEQUENCE</scope>
    <source>
        <strain evidence="3">JCM 30855</strain>
    </source>
</reference>
<dbReference type="PANTHER" id="PTHR35936:SF25">
    <property type="entry name" value="ABC TRANSPORTER SUBSTRATE-BINDING PROTEIN"/>
    <property type="match status" value="1"/>
</dbReference>
<evidence type="ECO:0000256" key="2">
    <source>
        <dbReference type="SAM" id="SignalP"/>
    </source>
</evidence>
<feature type="chain" id="PRO_5037082859" evidence="2">
    <location>
        <begin position="22"/>
        <end position="260"/>
    </location>
</feature>
<sequence length="260" mass="28962">MRVCYTYLMLICAVFTSCSLAAPSLILVADRWCPYNCDPGSSKPGFMVEIARRAFARHDIQIEYQILPWNRAVQGTRTGEFDAIVGAALSDAPDFVFPVFEQGRMQTSFWARKNESWRYQDIGSLQGKVLGVSSGYSYGPELDQYIADPQNALYIQVMYGTHPIGKGLRMLAAGRIDLMLEDESVLRHYLATRGPDLPVTLAGRPSMPPDFANVYVAFSPAMAESVQRAELLGRETAAMRQSGELSRILADYGLQDWRAP</sequence>
<dbReference type="PANTHER" id="PTHR35936">
    <property type="entry name" value="MEMBRANE-BOUND LYTIC MUREIN TRANSGLYCOSYLASE F"/>
    <property type="match status" value="1"/>
</dbReference>
<name>A0A939IRS2_9ALTE</name>
<feature type="signal peptide" evidence="2">
    <location>
        <begin position="1"/>
        <end position="21"/>
    </location>
</feature>
<protein>
    <submittedName>
        <fullName evidence="3">Transporter substrate-binding domain-containing protein</fullName>
    </submittedName>
</protein>
<accession>A0A939IRS2</accession>